<keyword evidence="7" id="KW-0460">Magnesium</keyword>
<evidence type="ECO:0000256" key="2">
    <source>
        <dbReference type="ARBA" id="ARBA00022679"/>
    </source>
</evidence>
<dbReference type="AlphaFoldDB" id="A0A1W2BWI7"/>
<proteinExistence type="inferred from homology"/>
<evidence type="ECO:0000256" key="6">
    <source>
        <dbReference type="ARBA" id="ARBA00022741"/>
    </source>
</evidence>
<feature type="domain" description="tRNA nucleotidyltransferase/poly(A) polymerase RNA and SrmB- binding" evidence="10">
    <location>
        <begin position="170"/>
        <end position="223"/>
    </location>
</feature>
<evidence type="ECO:0000256" key="7">
    <source>
        <dbReference type="ARBA" id="ARBA00022842"/>
    </source>
</evidence>
<evidence type="ECO:0000259" key="10">
    <source>
        <dbReference type="Pfam" id="PF12627"/>
    </source>
</evidence>
<evidence type="ECO:0000256" key="5">
    <source>
        <dbReference type="ARBA" id="ARBA00022723"/>
    </source>
</evidence>
<evidence type="ECO:0000313" key="11">
    <source>
        <dbReference type="EMBL" id="SMC77259.1"/>
    </source>
</evidence>
<dbReference type="InterPro" id="IPR050264">
    <property type="entry name" value="Bact_CCA-adding_enz_type3_sf"/>
</dbReference>
<dbReference type="PANTHER" id="PTHR46173">
    <property type="entry name" value="CCA TRNA NUCLEOTIDYLTRANSFERASE 1, MITOCHONDRIAL"/>
    <property type="match status" value="1"/>
</dbReference>
<evidence type="ECO:0000256" key="8">
    <source>
        <dbReference type="RuleBase" id="RU003953"/>
    </source>
</evidence>
<dbReference type="PANTHER" id="PTHR46173:SF1">
    <property type="entry name" value="CCA TRNA NUCLEOTIDYLTRANSFERASE 1, MITOCHONDRIAL"/>
    <property type="match status" value="1"/>
</dbReference>
<accession>A0A1W2BWI7</accession>
<dbReference type="CDD" id="cd05398">
    <property type="entry name" value="NT_ClassII-CCAase"/>
    <property type="match status" value="1"/>
</dbReference>
<dbReference type="Proteomes" id="UP000192790">
    <property type="component" value="Unassembled WGS sequence"/>
</dbReference>
<dbReference type="SUPFAM" id="SSF81301">
    <property type="entry name" value="Nucleotidyltransferase"/>
    <property type="match status" value="1"/>
</dbReference>
<dbReference type="InterPro" id="IPR002646">
    <property type="entry name" value="PolA_pol_head_dom"/>
</dbReference>
<evidence type="ECO:0000259" key="9">
    <source>
        <dbReference type="Pfam" id="PF01743"/>
    </source>
</evidence>
<keyword evidence="3" id="KW-0819">tRNA processing</keyword>
<keyword evidence="12" id="KW-1185">Reference proteome</keyword>
<protein>
    <submittedName>
        <fullName evidence="11">tRNA nucleotidyltransferase (CCA-adding enzyme)</fullName>
    </submittedName>
</protein>
<dbReference type="GO" id="GO:0000166">
    <property type="term" value="F:nucleotide binding"/>
    <property type="evidence" value="ECO:0007669"/>
    <property type="project" value="UniProtKB-KW"/>
</dbReference>
<keyword evidence="8" id="KW-0694">RNA-binding</keyword>
<name>A0A1W2BWI7_9FIRM</name>
<keyword evidence="2 8" id="KW-0808">Transferase</keyword>
<evidence type="ECO:0000313" key="12">
    <source>
        <dbReference type="Proteomes" id="UP000192790"/>
    </source>
</evidence>
<dbReference type="GO" id="GO:0008033">
    <property type="term" value="P:tRNA processing"/>
    <property type="evidence" value="ECO:0007669"/>
    <property type="project" value="UniProtKB-KW"/>
</dbReference>
<dbReference type="Pfam" id="PF12627">
    <property type="entry name" value="PolyA_pol_RNAbd"/>
    <property type="match status" value="1"/>
</dbReference>
<sequence length="404" mass="45314">MTAPLPRYVREVLQTLRDKGFEAFLVGGCVRDLLRNKRPHDWDVATSALPEQTLALFPRTVPTGIRHGTVTVLGRTGQTEVTTFRREGAYADGRRPEEVIFLKNLEEDLGRRDFTINAMAMDETGRVTDPFGGRTDLRRGIIRCVGDPNERFREDALRMLRAVRFSAQLGFETEPETRFAILRCASLAAGLSAERVRDELSRILYSPRPERAEDAVTYGLLDAHLVSRPKDLLKELSRLAVLRKTGDERWAAFCAVLARHGAISDPGAFLRGLRLESGQIRACARGAFLGKELEGIPDPPGWKLLLFREGEAPVLCAAATAEVLKGPGYRRALRRVLRSGEAYRPEMLEIDGQALMQLGYPEGKELGEELRRLLEHVIGHPEDNRREFLINMAEGDRRNPSPKP</sequence>
<comment type="cofactor">
    <cofactor evidence="1">
        <name>Mg(2+)</name>
        <dbReference type="ChEBI" id="CHEBI:18420"/>
    </cofactor>
</comment>
<dbReference type="InterPro" id="IPR043519">
    <property type="entry name" value="NT_sf"/>
</dbReference>
<dbReference type="Gene3D" id="1.10.3090.10">
    <property type="entry name" value="cca-adding enzyme, domain 2"/>
    <property type="match status" value="1"/>
</dbReference>
<dbReference type="NCBIfam" id="NF009814">
    <property type="entry name" value="PRK13299.1"/>
    <property type="match status" value="1"/>
</dbReference>
<evidence type="ECO:0000256" key="3">
    <source>
        <dbReference type="ARBA" id="ARBA00022694"/>
    </source>
</evidence>
<dbReference type="SUPFAM" id="SSF81891">
    <property type="entry name" value="Poly A polymerase C-terminal region-like"/>
    <property type="match status" value="1"/>
</dbReference>
<organism evidence="11 12">
    <name type="scientific">Papillibacter cinnamivorans DSM 12816</name>
    <dbReference type="NCBI Taxonomy" id="1122930"/>
    <lineage>
        <taxon>Bacteria</taxon>
        <taxon>Bacillati</taxon>
        <taxon>Bacillota</taxon>
        <taxon>Clostridia</taxon>
        <taxon>Eubacteriales</taxon>
        <taxon>Oscillospiraceae</taxon>
        <taxon>Papillibacter</taxon>
    </lineage>
</organism>
<evidence type="ECO:0000256" key="1">
    <source>
        <dbReference type="ARBA" id="ARBA00001946"/>
    </source>
</evidence>
<feature type="domain" description="Poly A polymerase head" evidence="9">
    <location>
        <begin position="23"/>
        <end position="143"/>
    </location>
</feature>
<dbReference type="Gene3D" id="3.30.460.10">
    <property type="entry name" value="Beta Polymerase, domain 2"/>
    <property type="match status" value="1"/>
</dbReference>
<evidence type="ECO:0000256" key="4">
    <source>
        <dbReference type="ARBA" id="ARBA00022695"/>
    </source>
</evidence>
<dbReference type="GO" id="GO:0016779">
    <property type="term" value="F:nucleotidyltransferase activity"/>
    <property type="evidence" value="ECO:0007669"/>
    <property type="project" value="UniProtKB-KW"/>
</dbReference>
<dbReference type="GO" id="GO:0000049">
    <property type="term" value="F:tRNA binding"/>
    <property type="evidence" value="ECO:0007669"/>
    <property type="project" value="TreeGrafter"/>
</dbReference>
<dbReference type="GO" id="GO:0046872">
    <property type="term" value="F:metal ion binding"/>
    <property type="evidence" value="ECO:0007669"/>
    <property type="project" value="UniProtKB-KW"/>
</dbReference>
<comment type="similarity">
    <text evidence="8">Belongs to the tRNA nucleotidyltransferase/poly(A) polymerase family.</text>
</comment>
<dbReference type="Pfam" id="PF01743">
    <property type="entry name" value="PolyA_pol"/>
    <property type="match status" value="1"/>
</dbReference>
<keyword evidence="4" id="KW-0548">Nucleotidyltransferase</keyword>
<gene>
    <name evidence="11" type="ORF">SAMN02745168_2448</name>
</gene>
<dbReference type="STRING" id="1122930.SAMN02745168_2448"/>
<dbReference type="EMBL" id="FWXW01000006">
    <property type="protein sequence ID" value="SMC77259.1"/>
    <property type="molecule type" value="Genomic_DNA"/>
</dbReference>
<reference evidence="11 12" key="1">
    <citation type="submission" date="2017-04" db="EMBL/GenBank/DDBJ databases">
        <authorList>
            <person name="Afonso C.L."/>
            <person name="Miller P.J."/>
            <person name="Scott M.A."/>
            <person name="Spackman E."/>
            <person name="Goraichik I."/>
            <person name="Dimitrov K.M."/>
            <person name="Suarez D.L."/>
            <person name="Swayne D.E."/>
        </authorList>
    </citation>
    <scope>NUCLEOTIDE SEQUENCE [LARGE SCALE GENOMIC DNA]</scope>
    <source>
        <strain evidence="11 12">DSM 12816</strain>
    </source>
</reference>
<keyword evidence="5" id="KW-0479">Metal-binding</keyword>
<dbReference type="RefSeq" id="WP_084235120.1">
    <property type="nucleotide sequence ID" value="NZ_FWXW01000006.1"/>
</dbReference>
<keyword evidence="6" id="KW-0547">Nucleotide-binding</keyword>
<dbReference type="InterPro" id="IPR032828">
    <property type="entry name" value="PolyA_RNA-bd"/>
</dbReference>